<keyword evidence="2" id="KW-0813">Transport</keyword>
<dbReference type="Pfam" id="PF01547">
    <property type="entry name" value="SBP_bac_1"/>
    <property type="match status" value="1"/>
</dbReference>
<proteinExistence type="inferred from homology"/>
<dbReference type="PANTHER" id="PTHR43649">
    <property type="entry name" value="ARABINOSE-BINDING PROTEIN-RELATED"/>
    <property type="match status" value="1"/>
</dbReference>
<evidence type="ECO:0000256" key="2">
    <source>
        <dbReference type="ARBA" id="ARBA00022448"/>
    </source>
</evidence>
<dbReference type="SUPFAM" id="SSF53850">
    <property type="entry name" value="Periplasmic binding protein-like II"/>
    <property type="match status" value="1"/>
</dbReference>
<evidence type="ECO:0000256" key="3">
    <source>
        <dbReference type="SAM" id="SignalP"/>
    </source>
</evidence>
<comment type="similarity">
    <text evidence="1">Belongs to the bacterial solute-binding protein 1 family.</text>
</comment>
<dbReference type="EMBL" id="CP142149">
    <property type="protein sequence ID" value="WSE34027.1"/>
    <property type="molecule type" value="Genomic_DNA"/>
</dbReference>
<keyword evidence="3" id="KW-0732">Signal</keyword>
<dbReference type="Gene3D" id="3.40.190.10">
    <property type="entry name" value="Periplasmic binding protein-like II"/>
    <property type="match status" value="2"/>
</dbReference>
<evidence type="ECO:0000313" key="5">
    <source>
        <dbReference type="Proteomes" id="UP001330812"/>
    </source>
</evidence>
<dbReference type="RefSeq" id="WP_326836825.1">
    <property type="nucleotide sequence ID" value="NZ_CP142149.1"/>
</dbReference>
<evidence type="ECO:0000313" key="4">
    <source>
        <dbReference type="EMBL" id="WSE34027.1"/>
    </source>
</evidence>
<dbReference type="PANTHER" id="PTHR43649:SF29">
    <property type="entry name" value="OSMOPROTECTIVE COMPOUNDS-BINDING PROTEIN GGTB"/>
    <property type="match status" value="1"/>
</dbReference>
<keyword evidence="5" id="KW-1185">Reference proteome</keyword>
<feature type="chain" id="PRO_5045820408" evidence="3">
    <location>
        <begin position="26"/>
        <end position="428"/>
    </location>
</feature>
<gene>
    <name evidence="4" type="ORF">VSH64_18305</name>
</gene>
<accession>A0ABZ1IIF3</accession>
<organism evidence="4 5">
    <name type="scientific">Amycolatopsis rhabdoformis</name>
    <dbReference type="NCBI Taxonomy" id="1448059"/>
    <lineage>
        <taxon>Bacteria</taxon>
        <taxon>Bacillati</taxon>
        <taxon>Actinomycetota</taxon>
        <taxon>Actinomycetes</taxon>
        <taxon>Pseudonocardiales</taxon>
        <taxon>Pseudonocardiaceae</taxon>
        <taxon>Amycolatopsis</taxon>
    </lineage>
</organism>
<reference evidence="4 5" key="1">
    <citation type="journal article" date="2015" name="Int. J. Syst. Evol. Microbiol.">
        <title>Amycolatopsis rhabdoformis sp. nov., an actinomycete isolated from a tropical forest soil.</title>
        <authorList>
            <person name="Souza W.R."/>
            <person name="Silva R.E."/>
            <person name="Goodfellow M."/>
            <person name="Busarakam K."/>
            <person name="Figueiro F.S."/>
            <person name="Ferreira D."/>
            <person name="Rodrigues-Filho E."/>
            <person name="Moraes L.A.B."/>
            <person name="Zucchi T.D."/>
        </authorList>
    </citation>
    <scope>NUCLEOTIDE SEQUENCE [LARGE SCALE GENOMIC DNA]</scope>
    <source>
        <strain evidence="4 5">NCIMB 14900</strain>
    </source>
</reference>
<sequence length="428" mass="45745">MTSPLWRKLLVLVAVLVCGTASSCAAITDAGTVSVLASWTGAEETAFRKVLAVFTDRTHIRVDYQGTRALDQVLAADVQRGTAPDVAMLPNPGSLAAYADHGLLRLDFLEHEVGKSYPAAWSGLQHAGKATLYAVAVKADLKSAIWFRPARLPGALPATWQQLLDRTRAVTASGGTPWCLGLAAPPTSGWPGTDWIEDLLLHSAGPEVYRRWAAGTLSWTSPQVRQAWLDWGTLVVHPGGVSGGPSSALLTDFGDAGRPLFADPPGCLLEHQGSFVMSTYAALGKVAGRDYDLLPFPGPRVSEVSADLAGMFHDTAGARRLLEFLISPEAQEIWVRNGVATVFSARADVPLTAYGDATKQEVARMLTVDPKVCFDASDLMPAAMSGAFYRAVLEFVNDPGQLDVLLGRLEDTRRGIPVADWLDVPCGQ</sequence>
<dbReference type="Proteomes" id="UP001330812">
    <property type="component" value="Chromosome"/>
</dbReference>
<dbReference type="InterPro" id="IPR050490">
    <property type="entry name" value="Bact_solute-bd_prot1"/>
</dbReference>
<dbReference type="PROSITE" id="PS51257">
    <property type="entry name" value="PROKAR_LIPOPROTEIN"/>
    <property type="match status" value="1"/>
</dbReference>
<name>A0ABZ1IIF3_9PSEU</name>
<evidence type="ECO:0000256" key="1">
    <source>
        <dbReference type="ARBA" id="ARBA00008520"/>
    </source>
</evidence>
<feature type="signal peptide" evidence="3">
    <location>
        <begin position="1"/>
        <end position="25"/>
    </location>
</feature>
<protein>
    <submittedName>
        <fullName evidence="4">Extracellular solute-binding protein</fullName>
    </submittedName>
</protein>
<dbReference type="InterPro" id="IPR006059">
    <property type="entry name" value="SBP"/>
</dbReference>